<reference evidence="3" key="1">
    <citation type="submission" date="2022-11" db="EMBL/GenBank/DDBJ databases">
        <authorList>
            <person name="Petersen C."/>
        </authorList>
    </citation>
    <scope>NUCLEOTIDE SEQUENCE</scope>
    <source>
        <strain evidence="3">IBT 30069</strain>
    </source>
</reference>
<dbReference type="PANTHER" id="PTHR36195">
    <property type="entry name" value="DOMAIN PROTEIN, PUTATIVE (AFU_ORTHOLOGUE AFUA_5G01990)-RELATED-RELATED"/>
    <property type="match status" value="1"/>
</dbReference>
<keyword evidence="4" id="KW-1185">Reference proteome</keyword>
<sequence>MFFSNIIVSGLLAATAAAMPAPHAARSNPTSTASASSSSSTGGGLQIVNNMDSTVYLWTTSDSSGDMQSITSGGGTHSESWETNSNGGGISIKLSTSESEDSVLQFEYTQETDDTLYWDLSSINLDSSSDFIKSGFAVTISDDSCTAASCSAGDSDCLASYQQPDDVDTNSCSTSASYTLTLG</sequence>
<evidence type="ECO:0008006" key="5">
    <source>
        <dbReference type="Google" id="ProtNLM"/>
    </source>
</evidence>
<evidence type="ECO:0000313" key="4">
    <source>
        <dbReference type="Proteomes" id="UP001149165"/>
    </source>
</evidence>
<evidence type="ECO:0000313" key="3">
    <source>
        <dbReference type="EMBL" id="KAJ5108332.1"/>
    </source>
</evidence>
<reference evidence="3" key="2">
    <citation type="journal article" date="2023" name="IMA Fungus">
        <title>Comparative genomic study of the Penicillium genus elucidates a diverse pangenome and 15 lateral gene transfer events.</title>
        <authorList>
            <person name="Petersen C."/>
            <person name="Sorensen T."/>
            <person name="Nielsen M.R."/>
            <person name="Sondergaard T.E."/>
            <person name="Sorensen J.L."/>
            <person name="Fitzpatrick D.A."/>
            <person name="Frisvad J.C."/>
            <person name="Nielsen K.L."/>
        </authorList>
    </citation>
    <scope>NUCLEOTIDE SEQUENCE</scope>
    <source>
        <strain evidence="3">IBT 30069</strain>
    </source>
</reference>
<dbReference type="Proteomes" id="UP001149165">
    <property type="component" value="Unassembled WGS sequence"/>
</dbReference>
<feature type="region of interest" description="Disordered" evidence="1">
    <location>
        <begin position="23"/>
        <end position="44"/>
    </location>
</feature>
<dbReference type="OrthoDB" id="5144514at2759"/>
<protein>
    <recommendedName>
        <fullName evidence="5">GPI anchored cell wall protein</fullName>
    </recommendedName>
</protein>
<dbReference type="EMBL" id="JAPQKH010000003">
    <property type="protein sequence ID" value="KAJ5108332.1"/>
    <property type="molecule type" value="Genomic_DNA"/>
</dbReference>
<feature type="signal peptide" evidence="2">
    <location>
        <begin position="1"/>
        <end position="18"/>
    </location>
</feature>
<proteinExistence type="predicted"/>
<feature type="region of interest" description="Disordered" evidence="1">
    <location>
        <begin position="67"/>
        <end position="88"/>
    </location>
</feature>
<organism evidence="3 4">
    <name type="scientific">Penicillium angulare</name>
    <dbReference type="NCBI Taxonomy" id="116970"/>
    <lineage>
        <taxon>Eukaryota</taxon>
        <taxon>Fungi</taxon>
        <taxon>Dikarya</taxon>
        <taxon>Ascomycota</taxon>
        <taxon>Pezizomycotina</taxon>
        <taxon>Eurotiomycetes</taxon>
        <taxon>Eurotiomycetidae</taxon>
        <taxon>Eurotiales</taxon>
        <taxon>Aspergillaceae</taxon>
        <taxon>Penicillium</taxon>
    </lineage>
</organism>
<feature type="chain" id="PRO_5040912572" description="GPI anchored cell wall protein" evidence="2">
    <location>
        <begin position="19"/>
        <end position="183"/>
    </location>
</feature>
<accession>A0A9W9KK54</accession>
<gene>
    <name evidence="3" type="ORF">N7456_005007</name>
</gene>
<feature type="compositionally biased region" description="Polar residues" evidence="1">
    <location>
        <begin position="67"/>
        <end position="85"/>
    </location>
</feature>
<name>A0A9W9KK54_9EURO</name>
<dbReference type="PANTHER" id="PTHR36195:SF6">
    <property type="entry name" value="SECRETED THAUMATIN-LIKE PROTEIN CALA"/>
    <property type="match status" value="1"/>
</dbReference>
<evidence type="ECO:0000256" key="2">
    <source>
        <dbReference type="SAM" id="SignalP"/>
    </source>
</evidence>
<keyword evidence="2" id="KW-0732">Signal</keyword>
<dbReference type="InterPro" id="IPR006771">
    <property type="entry name" value="CetA-like"/>
</dbReference>
<feature type="compositionally biased region" description="Low complexity" evidence="1">
    <location>
        <begin position="23"/>
        <end position="40"/>
    </location>
</feature>
<evidence type="ECO:0000256" key="1">
    <source>
        <dbReference type="SAM" id="MobiDB-lite"/>
    </source>
</evidence>
<dbReference type="Pfam" id="PF04681">
    <property type="entry name" value="Bys1"/>
    <property type="match status" value="1"/>
</dbReference>
<dbReference type="AlphaFoldDB" id="A0A9W9KK54"/>
<comment type="caution">
    <text evidence="3">The sequence shown here is derived from an EMBL/GenBank/DDBJ whole genome shotgun (WGS) entry which is preliminary data.</text>
</comment>